<dbReference type="AlphaFoldDB" id="A0A949JD50"/>
<evidence type="ECO:0000313" key="3">
    <source>
        <dbReference type="Proteomes" id="UP000694501"/>
    </source>
</evidence>
<feature type="transmembrane region" description="Helical" evidence="1">
    <location>
        <begin position="6"/>
        <end position="26"/>
    </location>
</feature>
<sequence>MEAGPAFFAGTVCVLFGALLLVWTVARMRRGEPVVAEGSPVVAALLTVTFGAFFLAGGLWLLLNL</sequence>
<dbReference type="EMBL" id="JAELVF020000001">
    <property type="protein sequence ID" value="MBU7597252.1"/>
    <property type="molecule type" value="Genomic_DNA"/>
</dbReference>
<feature type="transmembrane region" description="Helical" evidence="1">
    <location>
        <begin position="38"/>
        <end position="63"/>
    </location>
</feature>
<gene>
    <name evidence="2" type="ORF">JGS22_006285</name>
</gene>
<organism evidence="2 3">
    <name type="scientific">Streptomyces tardus</name>
    <dbReference type="NCBI Taxonomy" id="2780544"/>
    <lineage>
        <taxon>Bacteria</taxon>
        <taxon>Bacillati</taxon>
        <taxon>Actinomycetota</taxon>
        <taxon>Actinomycetes</taxon>
        <taxon>Kitasatosporales</taxon>
        <taxon>Streptomycetaceae</taxon>
        <taxon>Streptomyces</taxon>
    </lineage>
</organism>
<keyword evidence="1" id="KW-0472">Membrane</keyword>
<evidence type="ECO:0000256" key="1">
    <source>
        <dbReference type="SAM" id="Phobius"/>
    </source>
</evidence>
<evidence type="ECO:0000313" key="2">
    <source>
        <dbReference type="EMBL" id="MBU7597252.1"/>
    </source>
</evidence>
<keyword evidence="3" id="KW-1185">Reference proteome</keyword>
<protein>
    <submittedName>
        <fullName evidence="2">Uncharacterized protein</fullName>
    </submittedName>
</protein>
<reference evidence="2" key="1">
    <citation type="submission" date="2021-06" db="EMBL/GenBank/DDBJ databases">
        <title>Sequencing of actinobacteria type strains.</title>
        <authorList>
            <person name="Nguyen G.-S."/>
            <person name="Wentzel A."/>
        </authorList>
    </citation>
    <scope>NUCLEOTIDE SEQUENCE</scope>
    <source>
        <strain evidence="2">P38-E01</strain>
    </source>
</reference>
<dbReference type="Proteomes" id="UP000694501">
    <property type="component" value="Unassembled WGS sequence"/>
</dbReference>
<comment type="caution">
    <text evidence="2">The sequence shown here is derived from an EMBL/GenBank/DDBJ whole genome shotgun (WGS) entry which is preliminary data.</text>
</comment>
<name>A0A949JD50_9ACTN</name>
<keyword evidence="1" id="KW-0812">Transmembrane</keyword>
<proteinExistence type="predicted"/>
<keyword evidence="1" id="KW-1133">Transmembrane helix</keyword>
<accession>A0A949JD50</accession>